<dbReference type="EMBL" id="JOTM01000014">
    <property type="protein sequence ID" value="KEK23579.1"/>
    <property type="molecule type" value="Genomic_DNA"/>
</dbReference>
<evidence type="ECO:0000259" key="1">
    <source>
        <dbReference type="Pfam" id="PF20274"/>
    </source>
</evidence>
<name>A0A073K8G9_9BACI</name>
<protein>
    <recommendedName>
        <fullName evidence="1">Cyclic-phosphate processing Receiver domain-containing protein</fullName>
    </recommendedName>
</protein>
<dbReference type="Proteomes" id="UP000027778">
    <property type="component" value="Unassembled WGS sequence"/>
</dbReference>
<sequence length="103" mass="11699">MNVYMDDQSACPFGYVLATTVEIALNYVRDYNIDIISLDYNMGWGKENGLKFLEIFCTQGLYVREIHLHTNDTIGMNNMLNRIKQGKEQGEISANILVKCIGS</sequence>
<dbReference type="STRING" id="574375.AZF08_16410"/>
<evidence type="ECO:0000313" key="3">
    <source>
        <dbReference type="Proteomes" id="UP000027778"/>
    </source>
</evidence>
<reference evidence="2 3" key="1">
    <citation type="submission" date="2014-06" db="EMBL/GenBank/DDBJ databases">
        <title>Draft genome sequence of Bacillus gaemokensis JCM 15801 (MCCC 1A00707).</title>
        <authorList>
            <person name="Lai Q."/>
            <person name="Liu Y."/>
            <person name="Shao Z."/>
        </authorList>
    </citation>
    <scope>NUCLEOTIDE SEQUENCE [LARGE SCALE GENOMIC DNA]</scope>
    <source>
        <strain evidence="2 3">JCM 15801</strain>
    </source>
</reference>
<feature type="domain" description="Cyclic-phosphate processing Receiver" evidence="1">
    <location>
        <begin position="1"/>
        <end position="84"/>
    </location>
</feature>
<gene>
    <name evidence="2" type="ORF">BAGA_07580</name>
</gene>
<comment type="caution">
    <text evidence="2">The sequence shown here is derived from an EMBL/GenBank/DDBJ whole genome shotgun (WGS) entry which is preliminary data.</text>
</comment>
<dbReference type="RefSeq" id="WP_033675366.1">
    <property type="nucleotide sequence ID" value="NZ_JOTM01000014.1"/>
</dbReference>
<dbReference type="OrthoDB" id="2614698at2"/>
<dbReference type="AlphaFoldDB" id="A0A073K8G9"/>
<dbReference type="Pfam" id="PF20274">
    <property type="entry name" value="cREC_REC"/>
    <property type="match status" value="1"/>
</dbReference>
<keyword evidence="3" id="KW-1185">Reference proteome</keyword>
<proteinExistence type="predicted"/>
<organism evidence="2 3">
    <name type="scientific">Bacillus gaemokensis</name>
    <dbReference type="NCBI Taxonomy" id="574375"/>
    <lineage>
        <taxon>Bacteria</taxon>
        <taxon>Bacillati</taxon>
        <taxon>Bacillota</taxon>
        <taxon>Bacilli</taxon>
        <taxon>Bacillales</taxon>
        <taxon>Bacillaceae</taxon>
        <taxon>Bacillus</taxon>
        <taxon>Bacillus cereus group</taxon>
    </lineage>
</organism>
<accession>A0A073K8G9</accession>
<dbReference type="InterPro" id="IPR046909">
    <property type="entry name" value="cREC_REC"/>
</dbReference>
<dbReference type="eggNOG" id="ENOG5032TAJ">
    <property type="taxonomic scope" value="Bacteria"/>
</dbReference>
<evidence type="ECO:0000313" key="2">
    <source>
        <dbReference type="EMBL" id="KEK23579.1"/>
    </source>
</evidence>